<reference evidence="2 3" key="1">
    <citation type="submission" date="2017-02" db="EMBL/GenBank/DDBJ databases">
        <authorList>
            <person name="Peterson S.W."/>
        </authorList>
    </citation>
    <scope>NUCLEOTIDE SEQUENCE [LARGE SCALE GENOMIC DNA]</scope>
    <source>
        <strain evidence="2 3">ATCC 35992</strain>
    </source>
</reference>
<dbReference type="SUPFAM" id="SSF56112">
    <property type="entry name" value="Protein kinase-like (PK-like)"/>
    <property type="match status" value="1"/>
</dbReference>
<dbReference type="Gene3D" id="3.90.1200.10">
    <property type="match status" value="1"/>
</dbReference>
<organism evidence="2 3">
    <name type="scientific">Eubacterium uniforme</name>
    <dbReference type="NCBI Taxonomy" id="39495"/>
    <lineage>
        <taxon>Bacteria</taxon>
        <taxon>Bacillati</taxon>
        <taxon>Bacillota</taxon>
        <taxon>Clostridia</taxon>
        <taxon>Eubacteriales</taxon>
        <taxon>Eubacteriaceae</taxon>
        <taxon>Eubacterium</taxon>
    </lineage>
</organism>
<keyword evidence="2" id="KW-0808">Transferase</keyword>
<dbReference type="RefSeq" id="WP_078766264.1">
    <property type="nucleotide sequence ID" value="NZ_FUXZ01000008.1"/>
</dbReference>
<proteinExistence type="predicted"/>
<dbReference type="OrthoDB" id="9802385at2"/>
<evidence type="ECO:0000313" key="2">
    <source>
        <dbReference type="EMBL" id="SKA67067.1"/>
    </source>
</evidence>
<evidence type="ECO:0000259" key="1">
    <source>
        <dbReference type="Pfam" id="PF01636"/>
    </source>
</evidence>
<feature type="domain" description="Aminoglycoside phosphotransferase" evidence="1">
    <location>
        <begin position="12"/>
        <end position="240"/>
    </location>
</feature>
<keyword evidence="2" id="KW-0418">Kinase</keyword>
<dbReference type="STRING" id="39495.SAMN02745111_01386"/>
<dbReference type="EMBL" id="FUXZ01000008">
    <property type="protein sequence ID" value="SKA67067.1"/>
    <property type="molecule type" value="Genomic_DNA"/>
</dbReference>
<keyword evidence="3" id="KW-1185">Reference proteome</keyword>
<sequence length="295" mass="33625">MDVKEYLVKHKVEEITNGQSGAGVYMIDGEYILKHVKKEKLDSKVFDTYKREALFYQEKKGKNLFVPVIKELELSDDEIILIMKKYSELNRADIDDELISKIANLLAGVHGSDIPGFLNDNSDKQKLVSDNGIEDCVNGWKSVLNEHEGVFSEGILNDVAANINDIISLKNKEKSVLVHGDFHWENILKDDSGNLILCDWQGVKVGGPSEDLSFFLSRLGADGVNIDEDGFLNAYGDAYQKIFDEKVDVTEIKKYMWASRVITTFLYWHFFLHGSDVERVREVYENMNLVDTQEL</sequence>
<accession>A0A1T4VQ39</accession>
<name>A0A1T4VQ39_9FIRM</name>
<protein>
    <submittedName>
        <fullName evidence="2">Thiamine kinase</fullName>
    </submittedName>
</protein>
<gene>
    <name evidence="2" type="ORF">SAMN02745111_01386</name>
</gene>
<dbReference type="InterPro" id="IPR011009">
    <property type="entry name" value="Kinase-like_dom_sf"/>
</dbReference>
<dbReference type="AlphaFoldDB" id="A0A1T4VQ39"/>
<dbReference type="InterPro" id="IPR002575">
    <property type="entry name" value="Aminoglycoside_PTrfase"/>
</dbReference>
<dbReference type="Proteomes" id="UP000190814">
    <property type="component" value="Unassembled WGS sequence"/>
</dbReference>
<dbReference type="Pfam" id="PF01636">
    <property type="entry name" value="APH"/>
    <property type="match status" value="1"/>
</dbReference>
<evidence type="ECO:0000313" key="3">
    <source>
        <dbReference type="Proteomes" id="UP000190814"/>
    </source>
</evidence>
<dbReference type="GO" id="GO:0016301">
    <property type="term" value="F:kinase activity"/>
    <property type="evidence" value="ECO:0007669"/>
    <property type="project" value="UniProtKB-KW"/>
</dbReference>